<name>A0A7V5VFQ7_CALAY</name>
<feature type="transmembrane region" description="Helical" evidence="1">
    <location>
        <begin position="188"/>
        <end position="204"/>
    </location>
</feature>
<organism evidence="2">
    <name type="scientific">Caldithrix abyssi</name>
    <dbReference type="NCBI Taxonomy" id="187145"/>
    <lineage>
        <taxon>Bacteria</taxon>
        <taxon>Pseudomonadati</taxon>
        <taxon>Calditrichota</taxon>
        <taxon>Calditrichia</taxon>
        <taxon>Calditrichales</taxon>
        <taxon>Calditrichaceae</taxon>
        <taxon>Caldithrix</taxon>
    </lineage>
</organism>
<keyword evidence="1" id="KW-0812">Transmembrane</keyword>
<keyword evidence="1" id="KW-1133">Transmembrane helix</keyword>
<feature type="transmembrane region" description="Helical" evidence="1">
    <location>
        <begin position="336"/>
        <end position="357"/>
    </location>
</feature>
<dbReference type="AlphaFoldDB" id="A0A7V5VFQ7"/>
<feature type="transmembrane region" description="Helical" evidence="1">
    <location>
        <begin position="164"/>
        <end position="182"/>
    </location>
</feature>
<protein>
    <submittedName>
        <fullName evidence="2">Uncharacterized protein</fullName>
    </submittedName>
</protein>
<reference evidence="2" key="1">
    <citation type="journal article" date="2020" name="mSystems">
        <title>Genome- and Community-Level Interaction Insights into Carbon Utilization and Element Cycling Functions of Hydrothermarchaeota in Hydrothermal Sediment.</title>
        <authorList>
            <person name="Zhou Z."/>
            <person name="Liu Y."/>
            <person name="Xu W."/>
            <person name="Pan J."/>
            <person name="Luo Z.H."/>
            <person name="Li M."/>
        </authorList>
    </citation>
    <scope>NUCLEOTIDE SEQUENCE [LARGE SCALE GENOMIC DNA]</scope>
    <source>
        <strain evidence="2">HyVt-460</strain>
    </source>
</reference>
<proteinExistence type="predicted"/>
<comment type="caution">
    <text evidence="2">The sequence shown here is derived from an EMBL/GenBank/DDBJ whole genome shotgun (WGS) entry which is preliminary data.</text>
</comment>
<dbReference type="EMBL" id="DRLI01000263">
    <property type="protein sequence ID" value="HHM02724.1"/>
    <property type="molecule type" value="Genomic_DNA"/>
</dbReference>
<gene>
    <name evidence="2" type="ORF">ENJ15_06885</name>
</gene>
<sequence length="439" mass="51323">MIPGILYRQPRRLWQTLRPRHKLEALFLALVLLAVPATRAHALFGQWLTAGMDSGRLLFLILWSFLTLWVFSQWPVFHFLAGRQKVVALTATAPATPRQARQILFFVSLKYQWVLILLFVPLWAAFWAHAPARGLLLAVLATIGAALTWRSVLYLYLQWQPAPWWIPWLTAFILMSAGFYAYFLQWEVFFLAFFLLAAALYVYFHRSAEIDMLAFSTPVRRIPEAAQRYARAQKMKIRPAPRGPLRSWIFKERLARERHRAFRLWRRIMFLWTAVSFFALALSALAERNLIIFGLSLLYVWVYFGAGFNEKYRDPELPWLIQGTPLRLRDWWLARLWVEGGDALWGLLLAVGAWLAGGLPVDLLYIYTATLIVLWLIFFAAVVNFQIMFYDNVRMAGYAFHFTMLLLGIMIFNYRLVGPLIALALMLFFSYKNYKYINR</sequence>
<feature type="transmembrane region" description="Helical" evidence="1">
    <location>
        <begin position="264"/>
        <end position="284"/>
    </location>
</feature>
<evidence type="ECO:0000256" key="1">
    <source>
        <dbReference type="SAM" id="Phobius"/>
    </source>
</evidence>
<feature type="transmembrane region" description="Helical" evidence="1">
    <location>
        <begin position="290"/>
        <end position="308"/>
    </location>
</feature>
<accession>A0A7V5VFQ7</accession>
<feature type="transmembrane region" description="Helical" evidence="1">
    <location>
        <begin position="363"/>
        <end position="383"/>
    </location>
</feature>
<keyword evidence="1" id="KW-0472">Membrane</keyword>
<dbReference type="Proteomes" id="UP000885771">
    <property type="component" value="Unassembled WGS sequence"/>
</dbReference>
<feature type="transmembrane region" description="Helical" evidence="1">
    <location>
        <begin position="134"/>
        <end position="157"/>
    </location>
</feature>
<feature type="transmembrane region" description="Helical" evidence="1">
    <location>
        <begin position="58"/>
        <end position="82"/>
    </location>
</feature>
<feature type="transmembrane region" description="Helical" evidence="1">
    <location>
        <begin position="103"/>
        <end position="128"/>
    </location>
</feature>
<evidence type="ECO:0000313" key="2">
    <source>
        <dbReference type="EMBL" id="HHM02724.1"/>
    </source>
</evidence>